<dbReference type="Proteomes" id="UP000295662">
    <property type="component" value="Unassembled WGS sequence"/>
</dbReference>
<reference evidence="1 2" key="1">
    <citation type="submission" date="2019-03" db="EMBL/GenBank/DDBJ databases">
        <title>Genomic Encyclopedia of Archaeal and Bacterial Type Strains, Phase II (KMG-II): from individual species to whole genera.</title>
        <authorList>
            <person name="Goeker M."/>
        </authorList>
    </citation>
    <scope>NUCLEOTIDE SEQUENCE [LARGE SCALE GENOMIC DNA]</scope>
    <source>
        <strain evidence="1 2">ATCC 25309</strain>
    </source>
</reference>
<organism evidence="1 2">
    <name type="scientific">Prosthecobacter fusiformis</name>
    <dbReference type="NCBI Taxonomy" id="48464"/>
    <lineage>
        <taxon>Bacteria</taxon>
        <taxon>Pseudomonadati</taxon>
        <taxon>Verrucomicrobiota</taxon>
        <taxon>Verrucomicrobiia</taxon>
        <taxon>Verrucomicrobiales</taxon>
        <taxon>Verrucomicrobiaceae</taxon>
        <taxon>Prosthecobacter</taxon>
    </lineage>
</organism>
<dbReference type="EMBL" id="SOCA01000003">
    <property type="protein sequence ID" value="TDU71068.1"/>
    <property type="molecule type" value="Genomic_DNA"/>
</dbReference>
<comment type="caution">
    <text evidence="1">The sequence shown here is derived from an EMBL/GenBank/DDBJ whole genome shotgun (WGS) entry which is preliminary data.</text>
</comment>
<sequence>MAIPATDIRAGAIRIPAVPAARRFIVNAFIQAVTAMVIPGMTTAP</sequence>
<keyword evidence="2" id="KW-1185">Reference proteome</keyword>
<proteinExistence type="predicted"/>
<name>A0A4R7S101_9BACT</name>
<gene>
    <name evidence="1" type="ORF">EI77_02186</name>
</gene>
<evidence type="ECO:0000313" key="2">
    <source>
        <dbReference type="Proteomes" id="UP000295662"/>
    </source>
</evidence>
<dbReference type="AlphaFoldDB" id="A0A4R7S101"/>
<protein>
    <submittedName>
        <fullName evidence="1">Uncharacterized protein</fullName>
    </submittedName>
</protein>
<evidence type="ECO:0000313" key="1">
    <source>
        <dbReference type="EMBL" id="TDU71068.1"/>
    </source>
</evidence>
<accession>A0A4R7S101</accession>